<comment type="caution">
    <text evidence="1">The sequence shown here is derived from an EMBL/GenBank/DDBJ whole genome shotgun (WGS) entry which is preliminary data.</text>
</comment>
<keyword evidence="2" id="KW-1185">Reference proteome</keyword>
<proteinExistence type="predicted"/>
<gene>
    <name evidence="1" type="ORF">MEUPH1_LOCUS7619</name>
</gene>
<name>A0AAV0W649_9HEMI</name>
<reference evidence="1 2" key="1">
    <citation type="submission" date="2023-01" db="EMBL/GenBank/DDBJ databases">
        <authorList>
            <person name="Whitehead M."/>
        </authorList>
    </citation>
    <scope>NUCLEOTIDE SEQUENCE [LARGE SCALE GENOMIC DNA]</scope>
</reference>
<evidence type="ECO:0000313" key="1">
    <source>
        <dbReference type="EMBL" id="CAI6351253.1"/>
    </source>
</evidence>
<protein>
    <submittedName>
        <fullName evidence="1">Uncharacterized protein</fullName>
    </submittedName>
</protein>
<dbReference type="EMBL" id="CARXXK010000001">
    <property type="protein sequence ID" value="CAI6351253.1"/>
    <property type="molecule type" value="Genomic_DNA"/>
</dbReference>
<dbReference type="AlphaFoldDB" id="A0AAV0W649"/>
<evidence type="ECO:0000313" key="2">
    <source>
        <dbReference type="Proteomes" id="UP001160148"/>
    </source>
</evidence>
<organism evidence="1 2">
    <name type="scientific">Macrosiphum euphorbiae</name>
    <name type="common">potato aphid</name>
    <dbReference type="NCBI Taxonomy" id="13131"/>
    <lineage>
        <taxon>Eukaryota</taxon>
        <taxon>Metazoa</taxon>
        <taxon>Ecdysozoa</taxon>
        <taxon>Arthropoda</taxon>
        <taxon>Hexapoda</taxon>
        <taxon>Insecta</taxon>
        <taxon>Pterygota</taxon>
        <taxon>Neoptera</taxon>
        <taxon>Paraneoptera</taxon>
        <taxon>Hemiptera</taxon>
        <taxon>Sternorrhyncha</taxon>
        <taxon>Aphidomorpha</taxon>
        <taxon>Aphidoidea</taxon>
        <taxon>Aphididae</taxon>
        <taxon>Macrosiphini</taxon>
        <taxon>Macrosiphum</taxon>
    </lineage>
</organism>
<sequence length="90" mass="10788">MPLSEIHTYRALPKSYYLRFVTLIMMKGQMYQMANFFLVRKLCVYGCQPQQHWPYVYAGRERRRYVIRRRRTELCATTTTSVTGVVDLID</sequence>
<accession>A0AAV0W649</accession>
<dbReference type="Proteomes" id="UP001160148">
    <property type="component" value="Unassembled WGS sequence"/>
</dbReference>